<keyword evidence="3 6" id="KW-0378">Hydrolase</keyword>
<dbReference type="Pfam" id="PF00753">
    <property type="entry name" value="Lactamase_B"/>
    <property type="match status" value="1"/>
</dbReference>
<proteinExistence type="inferred from homology"/>
<dbReference type="PANTHER" id="PTHR42978">
    <property type="entry name" value="QUORUM-QUENCHING LACTONASE YTNP-RELATED-RELATED"/>
    <property type="match status" value="1"/>
</dbReference>
<feature type="domain" description="Metallo-beta-lactamase" evidence="5">
    <location>
        <begin position="52"/>
        <end position="256"/>
    </location>
</feature>
<dbReference type="AlphaFoldDB" id="A0A2K8KG07"/>
<gene>
    <name evidence="6" type="ORF">BG454_04035</name>
</gene>
<dbReference type="CDD" id="cd07720">
    <property type="entry name" value="OPHC2-like_MBL-fold"/>
    <property type="match status" value="1"/>
</dbReference>
<dbReference type="STRING" id="441209.GCA_001870665_03540"/>
<sequence>MRRTITRTIGEAEVSIITDGAVTFTPDLFPGTQPETIAELLSDAGAAEIETNFNAVLIRHSGRVILADAGPRDLFGPSCGFLAEGLAELSVAPDQVDTLVATHLHPDHVAGMITPDGAAVFSNATLYVTDADRAFWSDDTNFNGALSGVADWAKLAQSVLAAYGDRLETLNDGHEAVAGLSGMALPGHTPGHFGWRLDSGGESLLHVGDIVHAPALQVANPEIAISFDIDMDQARDTRKRLLDQLASDGTLFTGGHFLQPAFNRVQRAAGGYRLEPGRG</sequence>
<name>A0A2K8KG07_9RHOB</name>
<dbReference type="EMBL" id="CP024899">
    <property type="protein sequence ID" value="ATX65100.1"/>
    <property type="molecule type" value="Genomic_DNA"/>
</dbReference>
<dbReference type="InterPro" id="IPR001279">
    <property type="entry name" value="Metallo-B-lactamas"/>
</dbReference>
<evidence type="ECO:0000256" key="4">
    <source>
        <dbReference type="ARBA" id="ARBA00022833"/>
    </source>
</evidence>
<dbReference type="Proteomes" id="UP000228948">
    <property type="component" value="Chromosome"/>
</dbReference>
<dbReference type="InterPro" id="IPR036866">
    <property type="entry name" value="RibonucZ/Hydroxyglut_hydro"/>
</dbReference>
<dbReference type="SMART" id="SM00849">
    <property type="entry name" value="Lactamase_B"/>
    <property type="match status" value="1"/>
</dbReference>
<keyword evidence="7" id="KW-1185">Reference proteome</keyword>
<dbReference type="GO" id="GO:0016787">
    <property type="term" value="F:hydrolase activity"/>
    <property type="evidence" value="ECO:0007669"/>
    <property type="project" value="UniProtKB-KW"/>
</dbReference>
<dbReference type="OrthoDB" id="9773738at2"/>
<dbReference type="RefSeq" id="WP_071479176.1">
    <property type="nucleotide sequence ID" value="NZ_CP024899.1"/>
</dbReference>
<dbReference type="Gene3D" id="3.60.15.10">
    <property type="entry name" value="Ribonuclease Z/Hydroxyacylglutathione hydrolase-like"/>
    <property type="match status" value="1"/>
</dbReference>
<keyword evidence="4" id="KW-0862">Zinc</keyword>
<evidence type="ECO:0000259" key="5">
    <source>
        <dbReference type="SMART" id="SM00849"/>
    </source>
</evidence>
<keyword evidence="2" id="KW-0479">Metal-binding</keyword>
<protein>
    <submittedName>
        <fullName evidence="6">MBL fold metallo-hydrolase</fullName>
    </submittedName>
</protein>
<evidence type="ECO:0000313" key="7">
    <source>
        <dbReference type="Proteomes" id="UP000228948"/>
    </source>
</evidence>
<comment type="similarity">
    <text evidence="1">Belongs to the metallo-beta-lactamase superfamily.</text>
</comment>
<dbReference type="InterPro" id="IPR051013">
    <property type="entry name" value="MBL_superfamily_lactonases"/>
</dbReference>
<dbReference type="PANTHER" id="PTHR42978:SF6">
    <property type="entry name" value="QUORUM-QUENCHING LACTONASE YTNP-RELATED"/>
    <property type="match status" value="1"/>
</dbReference>
<organism evidence="6 7">
    <name type="scientific">Roseinatronobacter bogoriensis subsp. barguzinensis</name>
    <dbReference type="NCBI Taxonomy" id="441209"/>
    <lineage>
        <taxon>Bacteria</taxon>
        <taxon>Pseudomonadati</taxon>
        <taxon>Pseudomonadota</taxon>
        <taxon>Alphaproteobacteria</taxon>
        <taxon>Rhodobacterales</taxon>
        <taxon>Paracoccaceae</taxon>
        <taxon>Roseinatronobacter</taxon>
    </lineage>
</organism>
<evidence type="ECO:0000256" key="1">
    <source>
        <dbReference type="ARBA" id="ARBA00007749"/>
    </source>
</evidence>
<dbReference type="SUPFAM" id="SSF56281">
    <property type="entry name" value="Metallo-hydrolase/oxidoreductase"/>
    <property type="match status" value="1"/>
</dbReference>
<dbReference type="KEGG" id="rbg:BG454_04035"/>
<reference evidence="6 7" key="1">
    <citation type="submission" date="2017-11" db="EMBL/GenBank/DDBJ databases">
        <title>Revised Sequence and Annotation of the Rhodobaca barguzinensis strain alga05 Genome.</title>
        <authorList>
            <person name="Kopejtka K."/>
            <person name="Tomasch J.M."/>
            <person name="Bunk B."/>
            <person name="Koblizek M."/>
        </authorList>
    </citation>
    <scope>NUCLEOTIDE SEQUENCE [LARGE SCALE GENOMIC DNA]</scope>
    <source>
        <strain evidence="7">alga05</strain>
    </source>
</reference>
<evidence type="ECO:0000256" key="3">
    <source>
        <dbReference type="ARBA" id="ARBA00022801"/>
    </source>
</evidence>
<evidence type="ECO:0000256" key="2">
    <source>
        <dbReference type="ARBA" id="ARBA00022723"/>
    </source>
</evidence>
<accession>A0A2K8KG07</accession>
<evidence type="ECO:0000313" key="6">
    <source>
        <dbReference type="EMBL" id="ATX65100.1"/>
    </source>
</evidence>
<dbReference type="GO" id="GO:0046872">
    <property type="term" value="F:metal ion binding"/>
    <property type="evidence" value="ECO:0007669"/>
    <property type="project" value="UniProtKB-KW"/>
</dbReference>